<protein>
    <submittedName>
        <fullName evidence="10">ABC-type transport system, involved in lipoprotein release, permease component</fullName>
    </submittedName>
</protein>
<evidence type="ECO:0000256" key="3">
    <source>
        <dbReference type="ARBA" id="ARBA00022692"/>
    </source>
</evidence>
<feature type="transmembrane region" description="Helical" evidence="7">
    <location>
        <begin position="251"/>
        <end position="280"/>
    </location>
</feature>
<keyword evidence="2" id="KW-1003">Cell membrane</keyword>
<dbReference type="Pfam" id="PF12704">
    <property type="entry name" value="MacB_PCD"/>
    <property type="match status" value="1"/>
</dbReference>
<sequence>MFDLILKNITQRKLRTGLTVFGIALGIFAVIVMGGMSEHFNLTFDRSISLTADKIRVLPEGGLFGASLNESKVRDVKRVPGVLDAYGVLQAPLDPENIAFFGGNVILGIPPEKQQLTMKDTGLSQGRFLTAGDNYRAVIGSSVAREFNLNAGDELEIKSKRVQRTASVTRARNFTVVGIMEYTGSFFDNSVLIPLSTAQRFYGRTGTVSFIFAVPDSSTDTEDLAKRIELNVERVTTFSPEELRRQIEQSLIIFSLITISAAVLAAIIGGLSVMNTMLMSVSERTKEFGLMKALGAETKDILFITVGEAALMGILGGIIGIIGGGAFVYYLNDYLASRGTVLFTITPRLIMIAIVFAILLGILSGTYPAYRAAKMSPMEALRYE</sequence>
<dbReference type="OrthoDB" id="11469at2157"/>
<dbReference type="PANTHER" id="PTHR30572:SF4">
    <property type="entry name" value="ABC TRANSPORTER PERMEASE YTRF"/>
    <property type="match status" value="1"/>
</dbReference>
<dbReference type="InterPro" id="IPR050250">
    <property type="entry name" value="Macrolide_Exporter_MacB"/>
</dbReference>
<evidence type="ECO:0000313" key="10">
    <source>
        <dbReference type="EMBL" id="KCZ72776.1"/>
    </source>
</evidence>
<evidence type="ECO:0000259" key="9">
    <source>
        <dbReference type="Pfam" id="PF12704"/>
    </source>
</evidence>
<dbReference type="RefSeq" id="WP_048089778.1">
    <property type="nucleotide sequence ID" value="NZ_JMIY01000002.1"/>
</dbReference>
<gene>
    <name evidence="10" type="ORF">ANME2D_01210</name>
</gene>
<name>A0A062V0V2_9EURY</name>
<evidence type="ECO:0000256" key="4">
    <source>
        <dbReference type="ARBA" id="ARBA00022989"/>
    </source>
</evidence>
<evidence type="ECO:0000256" key="6">
    <source>
        <dbReference type="ARBA" id="ARBA00038076"/>
    </source>
</evidence>
<comment type="similarity">
    <text evidence="6">Belongs to the ABC-4 integral membrane protein family.</text>
</comment>
<evidence type="ECO:0000256" key="1">
    <source>
        <dbReference type="ARBA" id="ARBA00004651"/>
    </source>
</evidence>
<feature type="transmembrane region" description="Helical" evidence="7">
    <location>
        <begin position="301"/>
        <end position="329"/>
    </location>
</feature>
<dbReference type="GO" id="GO:0005886">
    <property type="term" value="C:plasma membrane"/>
    <property type="evidence" value="ECO:0007669"/>
    <property type="project" value="UniProtKB-SubCell"/>
</dbReference>
<comment type="subcellular location">
    <subcellularLocation>
        <location evidence="1">Cell membrane</location>
        <topology evidence="1">Multi-pass membrane protein</topology>
    </subcellularLocation>
</comment>
<keyword evidence="5 7" id="KW-0472">Membrane</keyword>
<dbReference type="Pfam" id="PF02687">
    <property type="entry name" value="FtsX"/>
    <property type="match status" value="1"/>
</dbReference>
<organism evidence="10 11">
    <name type="scientific">Candidatus Methanoperedens nitratireducens</name>
    <dbReference type="NCBI Taxonomy" id="1392998"/>
    <lineage>
        <taxon>Archaea</taxon>
        <taxon>Methanobacteriati</taxon>
        <taxon>Methanobacteriota</taxon>
        <taxon>Stenosarchaea group</taxon>
        <taxon>Methanomicrobia</taxon>
        <taxon>Methanosarcinales</taxon>
        <taxon>ANME-2 cluster</taxon>
        <taxon>Candidatus Methanoperedentaceae</taxon>
        <taxon>Candidatus Methanoperedens</taxon>
    </lineage>
</organism>
<accession>A0A062V0V2</accession>
<evidence type="ECO:0000259" key="8">
    <source>
        <dbReference type="Pfam" id="PF02687"/>
    </source>
</evidence>
<dbReference type="PANTHER" id="PTHR30572">
    <property type="entry name" value="MEMBRANE COMPONENT OF TRANSPORTER-RELATED"/>
    <property type="match status" value="1"/>
</dbReference>
<dbReference type="InterPro" id="IPR025857">
    <property type="entry name" value="MacB_PCD"/>
</dbReference>
<dbReference type="EMBL" id="JMIY01000002">
    <property type="protein sequence ID" value="KCZ72776.1"/>
    <property type="molecule type" value="Genomic_DNA"/>
</dbReference>
<evidence type="ECO:0000256" key="5">
    <source>
        <dbReference type="ARBA" id="ARBA00023136"/>
    </source>
</evidence>
<keyword evidence="11" id="KW-1185">Reference proteome</keyword>
<evidence type="ECO:0000313" key="11">
    <source>
        <dbReference type="Proteomes" id="UP000027153"/>
    </source>
</evidence>
<proteinExistence type="inferred from homology"/>
<evidence type="ECO:0000256" key="7">
    <source>
        <dbReference type="SAM" id="Phobius"/>
    </source>
</evidence>
<dbReference type="GO" id="GO:0022857">
    <property type="term" value="F:transmembrane transporter activity"/>
    <property type="evidence" value="ECO:0007669"/>
    <property type="project" value="TreeGrafter"/>
</dbReference>
<keyword evidence="4 7" id="KW-1133">Transmembrane helix</keyword>
<reference evidence="10 11" key="1">
    <citation type="journal article" date="2013" name="Nature">
        <title>Anaerobic oxidation of methane coupled to nitrate reduction in a novel archaeal lineage.</title>
        <authorList>
            <person name="Haroon M.F."/>
            <person name="Hu S."/>
            <person name="Shi Y."/>
            <person name="Imelfort M."/>
            <person name="Keller J."/>
            <person name="Hugenholtz P."/>
            <person name="Yuan Z."/>
            <person name="Tyson G.W."/>
        </authorList>
    </citation>
    <scope>NUCLEOTIDE SEQUENCE [LARGE SCALE GENOMIC DNA]</scope>
    <source>
        <strain evidence="10 11">ANME-2d</strain>
    </source>
</reference>
<evidence type="ECO:0000256" key="2">
    <source>
        <dbReference type="ARBA" id="ARBA00022475"/>
    </source>
</evidence>
<feature type="domain" description="MacB-like periplasmic core" evidence="9">
    <location>
        <begin position="16"/>
        <end position="229"/>
    </location>
</feature>
<comment type="caution">
    <text evidence="10">The sequence shown here is derived from an EMBL/GenBank/DDBJ whole genome shotgun (WGS) entry which is preliminary data.</text>
</comment>
<keyword evidence="3 7" id="KW-0812">Transmembrane</keyword>
<dbReference type="AlphaFoldDB" id="A0A062V0V2"/>
<feature type="domain" description="ABC3 transporter permease C-terminal" evidence="8">
    <location>
        <begin position="260"/>
        <end position="377"/>
    </location>
</feature>
<keyword evidence="10" id="KW-0449">Lipoprotein</keyword>
<feature type="transmembrane region" description="Helical" evidence="7">
    <location>
        <begin position="16"/>
        <end position="36"/>
    </location>
</feature>
<dbReference type="InterPro" id="IPR003838">
    <property type="entry name" value="ABC3_permease_C"/>
</dbReference>
<feature type="transmembrane region" description="Helical" evidence="7">
    <location>
        <begin position="349"/>
        <end position="370"/>
    </location>
</feature>
<dbReference type="Proteomes" id="UP000027153">
    <property type="component" value="Unassembled WGS sequence"/>
</dbReference>